<feature type="coiled-coil region" evidence="1">
    <location>
        <begin position="150"/>
        <end position="177"/>
    </location>
</feature>
<evidence type="ECO:0000256" key="2">
    <source>
        <dbReference type="SAM" id="MobiDB-lite"/>
    </source>
</evidence>
<dbReference type="EMBL" id="EU016629">
    <property type="protein sequence ID" value="ABZ08474.1"/>
    <property type="molecule type" value="Genomic_DNA"/>
</dbReference>
<keyword evidence="1" id="KW-0175">Coiled coil</keyword>
<name>B3T7B5_9ZZZZ</name>
<accession>B3T7B5</accession>
<organism evidence="3">
    <name type="scientific">uncultured marine microorganism HF4000_APKG3D20</name>
    <dbReference type="NCBI Taxonomy" id="455549"/>
    <lineage>
        <taxon>unclassified sequences</taxon>
        <taxon>environmental samples</taxon>
    </lineage>
</organism>
<gene>
    <name evidence="3" type="ORF">ALOHA_HF4000APKG3D20ctg1g22</name>
</gene>
<reference evidence="3" key="1">
    <citation type="journal article" date="2008" name="ISME J.">
        <title>Genomic patterns of recombination, clonal divergence and environment in marine microbial populations.</title>
        <authorList>
            <person name="Konstantinidis K.T."/>
            <person name="Delong E.F."/>
        </authorList>
    </citation>
    <scope>NUCLEOTIDE SEQUENCE</scope>
</reference>
<protein>
    <submittedName>
        <fullName evidence="3">Uncharacterized protein</fullName>
    </submittedName>
</protein>
<sequence length="406" mass="45332">MTISGICNLANVTTPLNSIFMQLPSVTQYLVLISVSAGWLQLNAKESSRTQLDEIARQLHELEASLGNFDDFAESHRTKFQELNQRLDAMEVALGKLNDSKQSKAKPPRTPKIPIVQSPHMDPPAKPPIIEPRREQEPEVPEPTSAKSELDELSARLDQVVRELQASAETVRNLEGEIDPGGIHAGSANAGVSTSQAKEDARTFLGNYYLGFDYTYDFSDSNDQSEHYFSLSKRKPLTPSFDFRYSLGTGWYHWPEAIGVDSWGYASEIPEHNQWEIGLGLGGTLHRKFNFGDSFIRSVDPFIEFGYGFKYYFETDYFLSSVMHGPEVNFGAEIKLSRSFSLIPRYGISEYTEVIQGGMEIDYEPIKSYGLTLCFFLSNGNILALNGTSLADSNGKSLGISYLSSY</sequence>
<evidence type="ECO:0000313" key="3">
    <source>
        <dbReference type="EMBL" id="ABZ08474.1"/>
    </source>
</evidence>
<dbReference type="AlphaFoldDB" id="B3T7B5"/>
<feature type="region of interest" description="Disordered" evidence="2">
    <location>
        <begin position="98"/>
        <end position="150"/>
    </location>
</feature>
<feature type="compositionally biased region" description="Pro residues" evidence="2">
    <location>
        <begin position="121"/>
        <end position="130"/>
    </location>
</feature>
<evidence type="ECO:0000256" key="1">
    <source>
        <dbReference type="SAM" id="Coils"/>
    </source>
</evidence>
<proteinExistence type="predicted"/>